<comment type="caution">
    <text evidence="2">The sequence shown here is derived from an EMBL/GenBank/DDBJ whole genome shotgun (WGS) entry which is preliminary data.</text>
</comment>
<accession>A0ABR1CW53</accession>
<feature type="region of interest" description="Disordered" evidence="1">
    <location>
        <begin position="62"/>
        <end position="85"/>
    </location>
</feature>
<dbReference type="Pfam" id="PF03564">
    <property type="entry name" value="DUF1759"/>
    <property type="match status" value="1"/>
</dbReference>
<evidence type="ECO:0000313" key="2">
    <source>
        <dbReference type="EMBL" id="KAK6741690.1"/>
    </source>
</evidence>
<name>A0ABR1CW53_NECAM</name>
<evidence type="ECO:0000256" key="1">
    <source>
        <dbReference type="SAM" id="MobiDB-lite"/>
    </source>
</evidence>
<evidence type="ECO:0000313" key="3">
    <source>
        <dbReference type="Proteomes" id="UP001303046"/>
    </source>
</evidence>
<feature type="compositionally biased region" description="Polar residues" evidence="1">
    <location>
        <begin position="68"/>
        <end position="79"/>
    </location>
</feature>
<organism evidence="2 3">
    <name type="scientific">Necator americanus</name>
    <name type="common">Human hookworm</name>
    <dbReference type="NCBI Taxonomy" id="51031"/>
    <lineage>
        <taxon>Eukaryota</taxon>
        <taxon>Metazoa</taxon>
        <taxon>Ecdysozoa</taxon>
        <taxon>Nematoda</taxon>
        <taxon>Chromadorea</taxon>
        <taxon>Rhabditida</taxon>
        <taxon>Rhabditina</taxon>
        <taxon>Rhabditomorpha</taxon>
        <taxon>Strongyloidea</taxon>
        <taxon>Ancylostomatidae</taxon>
        <taxon>Bunostominae</taxon>
        <taxon>Necator</taxon>
    </lineage>
</organism>
<protein>
    <recommendedName>
        <fullName evidence="4">DUF5641 domain-containing protein</fullName>
    </recommendedName>
</protein>
<reference evidence="2 3" key="1">
    <citation type="submission" date="2023-08" db="EMBL/GenBank/DDBJ databases">
        <title>A Necator americanus chromosomal reference genome.</title>
        <authorList>
            <person name="Ilik V."/>
            <person name="Petrzelkova K.J."/>
            <person name="Pardy F."/>
            <person name="Fuh T."/>
            <person name="Niatou-Singa F.S."/>
            <person name="Gouil Q."/>
            <person name="Baker L."/>
            <person name="Ritchie M.E."/>
            <person name="Jex A.R."/>
            <person name="Gazzola D."/>
            <person name="Li H."/>
            <person name="Toshio Fujiwara R."/>
            <person name="Zhan B."/>
            <person name="Aroian R.V."/>
            <person name="Pafco B."/>
            <person name="Schwarz E.M."/>
        </authorList>
    </citation>
    <scope>NUCLEOTIDE SEQUENCE [LARGE SCALE GENOMIC DNA]</scope>
    <source>
        <strain evidence="2 3">Aroian</strain>
        <tissue evidence="2">Whole animal</tissue>
    </source>
</reference>
<feature type="region of interest" description="Disordered" evidence="1">
    <location>
        <begin position="233"/>
        <end position="268"/>
    </location>
</feature>
<dbReference type="Proteomes" id="UP001303046">
    <property type="component" value="Unassembled WGS sequence"/>
</dbReference>
<keyword evidence="3" id="KW-1185">Reference proteome</keyword>
<proteinExistence type="predicted"/>
<gene>
    <name evidence="2" type="primary">Necator_chrIII.g10281</name>
    <name evidence="2" type="ORF">RB195_009516</name>
</gene>
<feature type="compositionally biased region" description="Polar residues" evidence="1">
    <location>
        <begin position="250"/>
        <end position="268"/>
    </location>
</feature>
<dbReference type="PANTHER" id="PTHR47331">
    <property type="entry name" value="PHD-TYPE DOMAIN-CONTAINING PROTEIN"/>
    <property type="match status" value="1"/>
</dbReference>
<evidence type="ECO:0008006" key="4">
    <source>
        <dbReference type="Google" id="ProtNLM"/>
    </source>
</evidence>
<dbReference type="EMBL" id="JAVFWL010000003">
    <property type="protein sequence ID" value="KAK6741690.1"/>
    <property type="molecule type" value="Genomic_DNA"/>
</dbReference>
<dbReference type="InterPro" id="IPR005312">
    <property type="entry name" value="DUF1759"/>
</dbReference>
<sequence>MCDQNDDIVLIHDKNLERGQWQVGQITSSSDDFQRSAEVRLPSRRLITRPINLLYKFEIENGKGHEGNQPNASLETPTPTEKGHPMMTRSKTILKNAATLFTFIAILAHCDTVNANTRCPSELTLQKTIIYATNCASQGVAVAKYKLDGSDKLCWEELANAQDQLLQIYIKIEQLHTDWLRAQASDPKEEEVFRQYVDKYGDYTKKIQRAVSVLENVDELMNTVDADFVKRRLPTPKKHADTPKLPHPNGKQQEWTRPSQPQTNSTPTMNFVDASILSRLDLPSFDGNLLEYSEFFSRFSTLIGNKTELDYTTKFSFLKSCLKGRALYSIEGLTLTASSYHIALDILKTRYDDKAEISTGNNRMYSNNRMTRQFCSYEDDTKELALGAILLNKLRPHVLSKVYDKTGNSHNLTPTELLRVLS</sequence>